<feature type="transmembrane region" description="Helical" evidence="2">
    <location>
        <begin position="12"/>
        <end position="35"/>
    </location>
</feature>
<dbReference type="PANTHER" id="PTHR30093">
    <property type="entry name" value="GENERAL SECRETION PATHWAY PROTEIN G"/>
    <property type="match status" value="1"/>
</dbReference>
<dbReference type="SUPFAM" id="SSF54523">
    <property type="entry name" value="Pili subunits"/>
    <property type="match status" value="1"/>
</dbReference>
<dbReference type="NCBIfam" id="TIGR02532">
    <property type="entry name" value="IV_pilin_GFxxxE"/>
    <property type="match status" value="1"/>
</dbReference>
<name>A0AAT9FJV3_9BACT</name>
<dbReference type="PROSITE" id="PS00409">
    <property type="entry name" value="PROKAR_NTER_METHYL"/>
    <property type="match status" value="1"/>
</dbReference>
<keyword evidence="2" id="KW-1133">Transmembrane helix</keyword>
<dbReference type="EMBL" id="AP026866">
    <property type="protein sequence ID" value="BDS06280.1"/>
    <property type="molecule type" value="Genomic_DNA"/>
</dbReference>
<evidence type="ECO:0000313" key="3">
    <source>
        <dbReference type="EMBL" id="BDS06280.1"/>
    </source>
</evidence>
<evidence type="ECO:0008006" key="4">
    <source>
        <dbReference type="Google" id="ProtNLM"/>
    </source>
</evidence>
<dbReference type="Gene3D" id="3.30.700.10">
    <property type="entry name" value="Glycoprotein, Type 4 Pilin"/>
    <property type="match status" value="1"/>
</dbReference>
<sequence length="200" mass="21944">MKLPHKKSKGFTLVELLVVIAIIAVLAALSTPAIMKALQKAKIVKAKGICTQFETAVNNFENEYNYLPFGSGSVPDQDNDPIRSDDDVVAVLAGVEKGGDKQNFKNIRFFELGEPKGGSEASYTDGMKVDKANGTAKIYDPWGETYYIVFDYDLDGQIEHPFDSTKEVGGKKAIMYSYGPDKEMEPGTLTGKNKDNPTNF</sequence>
<proteinExistence type="predicted"/>
<dbReference type="KEGG" id="osu:NT6N_13200"/>
<dbReference type="InterPro" id="IPR012902">
    <property type="entry name" value="N_methyl_site"/>
</dbReference>
<protein>
    <recommendedName>
        <fullName evidence="4">Prepilin-type N-terminal cleavage/methylation domain-containing protein</fullName>
    </recommendedName>
</protein>
<keyword evidence="2" id="KW-0472">Membrane</keyword>
<dbReference type="AlphaFoldDB" id="A0AAT9FJV3"/>
<keyword evidence="2" id="KW-0812">Transmembrane</keyword>
<gene>
    <name evidence="3" type="ORF">NT6N_13200</name>
</gene>
<accession>A0AAT9FJV3</accession>
<reference evidence="3" key="1">
    <citation type="submission" date="2024-07" db="EMBL/GenBank/DDBJ databases">
        <title>Complete genome sequence of Verrucomicrobiaceae bacterium NT6N.</title>
        <authorList>
            <person name="Huang C."/>
            <person name="Takami H."/>
            <person name="Hamasaki K."/>
        </authorList>
    </citation>
    <scope>NUCLEOTIDE SEQUENCE</scope>
    <source>
        <strain evidence="3">NT6N</strain>
    </source>
</reference>
<feature type="region of interest" description="Disordered" evidence="1">
    <location>
        <begin position="181"/>
        <end position="200"/>
    </location>
</feature>
<organism evidence="3">
    <name type="scientific">Oceaniferula spumae</name>
    <dbReference type="NCBI Taxonomy" id="2979115"/>
    <lineage>
        <taxon>Bacteria</taxon>
        <taxon>Pseudomonadati</taxon>
        <taxon>Verrucomicrobiota</taxon>
        <taxon>Verrucomicrobiia</taxon>
        <taxon>Verrucomicrobiales</taxon>
        <taxon>Verrucomicrobiaceae</taxon>
        <taxon>Oceaniferula</taxon>
    </lineage>
</organism>
<evidence type="ECO:0000256" key="1">
    <source>
        <dbReference type="SAM" id="MobiDB-lite"/>
    </source>
</evidence>
<evidence type="ECO:0000256" key="2">
    <source>
        <dbReference type="SAM" id="Phobius"/>
    </source>
</evidence>
<dbReference type="InterPro" id="IPR045584">
    <property type="entry name" value="Pilin-like"/>
</dbReference>
<dbReference type="Pfam" id="PF07963">
    <property type="entry name" value="N_methyl"/>
    <property type="match status" value="1"/>
</dbReference>